<name>A0A8B2NEU3_9HYPH</name>
<reference evidence="1 2" key="1">
    <citation type="submission" date="2018-05" db="EMBL/GenBank/DDBJ databases">
        <title>Acuticoccus sediminis sp. nov., isolated from deep-sea sediment of Indian Ocean.</title>
        <authorList>
            <person name="Liu X."/>
            <person name="Lai Q."/>
            <person name="Du Y."/>
            <person name="Sun F."/>
            <person name="Zhang X."/>
            <person name="Wang S."/>
            <person name="Shao Z."/>
        </authorList>
    </citation>
    <scope>NUCLEOTIDE SEQUENCE [LARGE SCALE GENOMIC DNA]</scope>
    <source>
        <strain evidence="1 2">PTG4-2</strain>
    </source>
</reference>
<keyword evidence="2" id="KW-1185">Reference proteome</keyword>
<proteinExistence type="predicted"/>
<gene>
    <name evidence="1" type="ORF">DLJ53_29330</name>
</gene>
<dbReference type="Proteomes" id="UP000249590">
    <property type="component" value="Unassembled WGS sequence"/>
</dbReference>
<dbReference type="Gene3D" id="2.40.400.10">
    <property type="entry name" value="Acetoacetate decarboxylase-like"/>
    <property type="match status" value="1"/>
</dbReference>
<protein>
    <recommendedName>
        <fullName evidence="3">Acetoacetate decarboxylase</fullName>
    </recommendedName>
</protein>
<dbReference type="SUPFAM" id="SSF160104">
    <property type="entry name" value="Acetoacetate decarboxylase-like"/>
    <property type="match status" value="1"/>
</dbReference>
<dbReference type="InterPro" id="IPR023375">
    <property type="entry name" value="ADC_dom_sf"/>
</dbReference>
<dbReference type="AlphaFoldDB" id="A0A8B2NEU3"/>
<organism evidence="1 2">
    <name type="scientific">Acuticoccus sediminis</name>
    <dbReference type="NCBI Taxonomy" id="2184697"/>
    <lineage>
        <taxon>Bacteria</taxon>
        <taxon>Pseudomonadati</taxon>
        <taxon>Pseudomonadota</taxon>
        <taxon>Alphaproteobacteria</taxon>
        <taxon>Hyphomicrobiales</taxon>
        <taxon>Amorphaceae</taxon>
        <taxon>Acuticoccus</taxon>
    </lineage>
</organism>
<dbReference type="OrthoDB" id="1633687at2"/>
<accession>A0A8B2NEU3</accession>
<evidence type="ECO:0000313" key="2">
    <source>
        <dbReference type="Proteomes" id="UP000249590"/>
    </source>
</evidence>
<sequence>MTSSGKLIGASAPFGVDVLSSYRMADERYIGRVIYLTFTTPVDLGRWLPAPLRPVDPHSAFLKLYHLTRNPVGEPARDIGYNAYHEVCVTVAVTIPGDPAERHFNLGMWLDRDWAVYKAREVLGWPKKMADIDIVWPIVPDPGVRHAPVGTRKTFGARISRYGQSIIEVEGTLSDDIAPSRIPPFDGFYSVRHLVAPDGDPRHRIRQLLRIEPHSGWASEPMFAEAKLSFGSCGDERLDAFGEVTVTGCSIRETGWVLPAYPATVLDEDLDFEPEVG</sequence>
<evidence type="ECO:0000313" key="1">
    <source>
        <dbReference type="EMBL" id="RAH97308.1"/>
    </source>
</evidence>
<comment type="caution">
    <text evidence="1">The sequence shown here is derived from an EMBL/GenBank/DDBJ whole genome shotgun (WGS) entry which is preliminary data.</text>
</comment>
<dbReference type="InterPro" id="IPR010451">
    <property type="entry name" value="Acetoacetate_decarboxylase"/>
</dbReference>
<dbReference type="Pfam" id="PF06314">
    <property type="entry name" value="ADC"/>
    <property type="match status" value="1"/>
</dbReference>
<dbReference type="EMBL" id="QHHQ01000009">
    <property type="protein sequence ID" value="RAH97308.1"/>
    <property type="molecule type" value="Genomic_DNA"/>
</dbReference>
<dbReference type="GO" id="GO:0016829">
    <property type="term" value="F:lyase activity"/>
    <property type="evidence" value="ECO:0007669"/>
    <property type="project" value="InterPro"/>
</dbReference>
<evidence type="ECO:0008006" key="3">
    <source>
        <dbReference type="Google" id="ProtNLM"/>
    </source>
</evidence>
<dbReference type="RefSeq" id="WP_111351815.1">
    <property type="nucleotide sequence ID" value="NZ_QHHQ01000009.1"/>
</dbReference>